<feature type="region of interest" description="Disordered" evidence="1">
    <location>
        <begin position="94"/>
        <end position="222"/>
    </location>
</feature>
<reference evidence="2" key="1">
    <citation type="submission" date="2020-08" db="EMBL/GenBank/DDBJ databases">
        <title>Plant Genome Project.</title>
        <authorList>
            <person name="Zhang R.-G."/>
        </authorList>
    </citation>
    <scope>NUCLEOTIDE SEQUENCE</scope>
    <source>
        <strain evidence="2">WSP0</strain>
        <tissue evidence="2">Leaf</tissue>
    </source>
</reference>
<gene>
    <name evidence="2" type="ORF">RHGRI_010776</name>
</gene>
<feature type="compositionally biased region" description="Acidic residues" evidence="1">
    <location>
        <begin position="112"/>
        <end position="123"/>
    </location>
</feature>
<keyword evidence="3" id="KW-1185">Reference proteome</keyword>
<evidence type="ECO:0000313" key="2">
    <source>
        <dbReference type="EMBL" id="KAG5552788.1"/>
    </source>
</evidence>
<name>A0AAV6KJS5_9ERIC</name>
<dbReference type="AlphaFoldDB" id="A0AAV6KJS5"/>
<feature type="compositionally biased region" description="Acidic residues" evidence="1">
    <location>
        <begin position="51"/>
        <end position="61"/>
    </location>
</feature>
<sequence>MSTPNIPDPNDDSWLKMPLNIPPLQAIAPDTEIVDIDSPDKASGAQRENEGVEEMVADEEEDKAREFFVEEEVSEGETVEEVFEDSFGEIPDILLPSLQQPLRGKFKLPREEDTDEEGEEVEEMPPKDIIGELERRKKKKQEEEKAKAVGKSGPSAQSPITKTSQPTGSKVFPPIAPASKRPHSSTVQTKETATEKRQKTTATGSGDGTEFPLIPFGAFREV</sequence>
<organism evidence="2 3">
    <name type="scientific">Rhododendron griersonianum</name>
    <dbReference type="NCBI Taxonomy" id="479676"/>
    <lineage>
        <taxon>Eukaryota</taxon>
        <taxon>Viridiplantae</taxon>
        <taxon>Streptophyta</taxon>
        <taxon>Embryophyta</taxon>
        <taxon>Tracheophyta</taxon>
        <taxon>Spermatophyta</taxon>
        <taxon>Magnoliopsida</taxon>
        <taxon>eudicotyledons</taxon>
        <taxon>Gunneridae</taxon>
        <taxon>Pentapetalae</taxon>
        <taxon>asterids</taxon>
        <taxon>Ericales</taxon>
        <taxon>Ericaceae</taxon>
        <taxon>Ericoideae</taxon>
        <taxon>Rhodoreae</taxon>
        <taxon>Rhododendron</taxon>
    </lineage>
</organism>
<feature type="compositionally biased region" description="Polar residues" evidence="1">
    <location>
        <begin position="154"/>
        <end position="168"/>
    </location>
</feature>
<dbReference type="Proteomes" id="UP000823749">
    <property type="component" value="Chromosome 4"/>
</dbReference>
<evidence type="ECO:0000313" key="3">
    <source>
        <dbReference type="Proteomes" id="UP000823749"/>
    </source>
</evidence>
<comment type="caution">
    <text evidence="2">The sequence shown here is derived from an EMBL/GenBank/DDBJ whole genome shotgun (WGS) entry which is preliminary data.</text>
</comment>
<dbReference type="EMBL" id="JACTNZ010000004">
    <property type="protein sequence ID" value="KAG5552788.1"/>
    <property type="molecule type" value="Genomic_DNA"/>
</dbReference>
<feature type="compositionally biased region" description="Basic and acidic residues" evidence="1">
    <location>
        <begin position="124"/>
        <end position="147"/>
    </location>
</feature>
<feature type="region of interest" description="Disordered" evidence="1">
    <location>
        <begin position="35"/>
        <end position="61"/>
    </location>
</feature>
<proteinExistence type="predicted"/>
<evidence type="ECO:0000256" key="1">
    <source>
        <dbReference type="SAM" id="MobiDB-lite"/>
    </source>
</evidence>
<accession>A0AAV6KJS5</accession>
<protein>
    <submittedName>
        <fullName evidence="2">Uncharacterized protein</fullName>
    </submittedName>
</protein>